<dbReference type="PATRIC" id="fig|930944.6.peg.4358"/>
<protein>
    <submittedName>
        <fullName evidence="1">IncF plasmid conjugative transfer protein TraD</fullName>
    </submittedName>
</protein>
<dbReference type="EMBL" id="FR745874">
    <property type="protein sequence ID" value="CBY78129.1"/>
    <property type="molecule type" value="Genomic_DNA"/>
</dbReference>
<accession>A0A0H3P161</accession>
<organism evidence="1 2">
    <name type="scientific">Yersinia enterocolitica subsp. palearctica serotype O:3 (strain DSM 13030 / CIP 106945 / Y11)</name>
    <dbReference type="NCBI Taxonomy" id="930944"/>
    <lineage>
        <taxon>Bacteria</taxon>
        <taxon>Pseudomonadati</taxon>
        <taxon>Pseudomonadota</taxon>
        <taxon>Gammaproteobacteria</taxon>
        <taxon>Enterobacterales</taxon>
        <taxon>Yersiniaceae</taxon>
        <taxon>Yersinia</taxon>
    </lineage>
</organism>
<dbReference type="AlphaFoldDB" id="A0A0H3P161"/>
<gene>
    <name evidence="1" type="ordered locus">Y11_p0321</name>
</gene>
<dbReference type="KEGG" id="yey:Y11_p0321"/>
<dbReference type="HOGENOM" id="CLU_3298900_0_0_6"/>
<sequence>MSAWWEDAQFAGLQASRNGQTLVADSVHFPLFETNLIRVF</sequence>
<evidence type="ECO:0000313" key="1">
    <source>
        <dbReference type="EMBL" id="CBY78129.1"/>
    </source>
</evidence>
<proteinExistence type="predicted"/>
<dbReference type="Proteomes" id="UP000008084">
    <property type="component" value="Plasmid pYV03"/>
</dbReference>
<geneLocation type="plasmid" evidence="1 2">
    <name>pYV03</name>
</geneLocation>
<reference evidence="1 2" key="1">
    <citation type="journal article" date="2011" name="J. Bacteriol.">
        <title>Complete genome sequence of Yersinia enterocolitica subsp. palearctica serogroup O:3.</title>
        <authorList>
            <person name="Batzilla J."/>
            <person name="Hoper D."/>
            <person name="Antonenka U."/>
            <person name="Heesemann J."/>
            <person name="Rakin A."/>
        </authorList>
    </citation>
    <scope>NUCLEOTIDE SEQUENCE [LARGE SCALE GENOMIC DNA]</scope>
    <source>
        <strain evidence="2">DSM 13030 / CIP 106945 / Y11</strain>
        <plasmid evidence="1 2">pYV03</plasmid>
    </source>
</reference>
<name>A0A0H3P161_YERE1</name>
<keyword evidence="1" id="KW-0614">Plasmid</keyword>
<evidence type="ECO:0000313" key="2">
    <source>
        <dbReference type="Proteomes" id="UP000008084"/>
    </source>
</evidence>